<feature type="compositionally biased region" description="Polar residues" evidence="9">
    <location>
        <begin position="181"/>
        <end position="199"/>
    </location>
</feature>
<reference evidence="11" key="1">
    <citation type="submission" date="2015-02" db="EMBL/GenBank/DDBJ databases">
        <title>Genome sequencing for Strongylocentrotus purpuratus.</title>
        <authorList>
            <person name="Murali S."/>
            <person name="Liu Y."/>
            <person name="Vee V."/>
            <person name="English A."/>
            <person name="Wang M."/>
            <person name="Skinner E."/>
            <person name="Han Y."/>
            <person name="Muzny D.M."/>
            <person name="Worley K.C."/>
            <person name="Gibbs R.A."/>
        </authorList>
    </citation>
    <scope>NUCLEOTIDE SEQUENCE</scope>
</reference>
<accession>A0A7M7NIH2</accession>
<feature type="compositionally biased region" description="Acidic residues" evidence="9">
    <location>
        <begin position="402"/>
        <end position="422"/>
    </location>
</feature>
<evidence type="ECO:0000256" key="5">
    <source>
        <dbReference type="ARBA" id="ARBA00022552"/>
    </source>
</evidence>
<dbReference type="PANTHER" id="PTHR31633:SF1">
    <property type="entry name" value="H_ACA RIBONUCLEOPROTEIN COMPLEX NON-CORE SUBUNIT NAF1"/>
    <property type="match status" value="1"/>
</dbReference>
<comment type="subcellular location">
    <subcellularLocation>
        <location evidence="1">Nucleus</location>
    </subcellularLocation>
</comment>
<dbReference type="EnsemblMetazoa" id="XM_030979552">
    <property type="protein sequence ID" value="XP_030835412"/>
    <property type="gene ID" value="LOC105441791"/>
</dbReference>
<dbReference type="GO" id="GO:0006364">
    <property type="term" value="P:rRNA processing"/>
    <property type="evidence" value="ECO:0007669"/>
    <property type="project" value="UniProtKB-KW"/>
</dbReference>
<feature type="compositionally biased region" description="Pro residues" evidence="9">
    <location>
        <begin position="821"/>
        <end position="837"/>
    </location>
</feature>
<feature type="compositionally biased region" description="Basic and acidic residues" evidence="9">
    <location>
        <begin position="223"/>
        <end position="261"/>
    </location>
</feature>
<feature type="compositionally biased region" description="Pro residues" evidence="9">
    <location>
        <begin position="684"/>
        <end position="705"/>
    </location>
</feature>
<sequence length="924" mass="101048">MEDVAMDLEGVTVGGTILKQKVAVCMTRSDSMSIGSFGSDIASGGSEEMDTEDSEKDPKEGFLQSERSRFSSASKERQQEGLDNLTLPLDNQRDGKYDLERITGDATSPVIENKLSDDVSGYYAMRTSLLSQSAVILENGGAVGKTSSGRYEDANCNIGARDSGTRSSCVARKSSKAFHTGYSSDSESETEGLSCSMQSTDEKHDNNCSNSKQESEVLSAAEIKVKSEPGTDCGELKTDQNKEHERKDFTSSREVETESRPEGVCVSECEDPLRKVSVDIEDGSASDSMAEIEKSGLEAKLARVSKRRIYSRARDLAQASDSSSESDSESESEEEEEKEMIFEDLHSAKVLFNAAQPDSEKLIEREALKMACVDDLLSDCVSSDDSSEDSSDDSSDSSSESESSESELSSADESDDEAEEEETKPAKGKQRSVDSKEGFSKGLPEVEYLQISLPESVELTKVGHVSSIIGSLVIIQAEPKSPALNIESVLFKPDRSVLGQVYDLFGPVVSPFYSVRFNNAADIEQHEIKLKTEVFFAPKNVDVTQYVFTEQLKKMRGSDASWKNDEECPEEVQEFSDDEAELAAKNSKKKERKRKVPQGRNDGSQQGQQGQWRHGNRQEQFHGRRNQPRPHPPLQRQPACRPPQFGSPAFGPRPHHHQQQFMPRPSNQPGWMPNMVGPPRGDFPCPPPRQWYGAPPRPPGFPPGVPSMFQNPQTTEPPAGHQPPQLMQMEGSQPLKQSASISNPQTFSARGIGFAPPWQLKPPQPPASWGGVPLPARTPPLLNSPSATLQPSTSNAPPNAFTNPPSNQPVPPFLGFSLFNIPPPPLTLPPPPPPGMPPRGAGNHAQKPPSLMDQQVHPPASLHHSVSSQMQWIQAQSQQGQMPFTPKIGATPVSTSNFAPAPIPPPSFHPRMMQSFRQEPKTQN</sequence>
<feature type="compositionally biased region" description="Polar residues" evidence="9">
    <location>
        <begin position="659"/>
        <end position="669"/>
    </location>
</feature>
<dbReference type="OrthoDB" id="21550at2759"/>
<dbReference type="GO" id="GO:0005634">
    <property type="term" value="C:nucleus"/>
    <property type="evidence" value="ECO:0007669"/>
    <property type="project" value="UniProtKB-SubCell"/>
</dbReference>
<keyword evidence="5" id="KW-0698">rRNA processing</keyword>
<keyword evidence="4" id="KW-0690">Ribosome biogenesis</keyword>
<dbReference type="OMA" id="PWGLVIC"/>
<feature type="compositionally biased region" description="Basic and acidic residues" evidence="9">
    <location>
        <begin position="56"/>
        <end position="80"/>
    </location>
</feature>
<dbReference type="InParanoid" id="A0A7M7NIH2"/>
<dbReference type="GO" id="GO:0005732">
    <property type="term" value="C:sno(s)RNA-containing ribonucleoprotein complex"/>
    <property type="evidence" value="ECO:0000318"/>
    <property type="project" value="GO_Central"/>
</dbReference>
<dbReference type="GO" id="GO:0003723">
    <property type="term" value="F:RNA binding"/>
    <property type="evidence" value="ECO:0000318"/>
    <property type="project" value="GO_Central"/>
</dbReference>
<feature type="compositionally biased region" description="Polar residues" evidence="9">
    <location>
        <begin position="601"/>
        <end position="611"/>
    </location>
</feature>
<evidence type="ECO:0000256" key="7">
    <source>
        <dbReference type="ARBA" id="ARBA00022884"/>
    </source>
</evidence>
<feature type="compositionally biased region" description="Polar residues" evidence="9">
    <location>
        <begin position="781"/>
        <end position="805"/>
    </location>
</feature>
<feature type="region of interest" description="Disordered" evidence="9">
    <location>
        <begin position="178"/>
        <end position="265"/>
    </location>
</feature>
<evidence type="ECO:0000256" key="8">
    <source>
        <dbReference type="ARBA" id="ARBA00023242"/>
    </source>
</evidence>
<dbReference type="InterPro" id="IPR038664">
    <property type="entry name" value="Gar1/Naf1_Cbf5-bd_sf"/>
</dbReference>
<evidence type="ECO:0000256" key="9">
    <source>
        <dbReference type="SAM" id="MobiDB-lite"/>
    </source>
</evidence>
<feature type="compositionally biased region" description="Polar residues" evidence="9">
    <location>
        <begin position="730"/>
        <end position="748"/>
    </location>
</feature>
<feature type="compositionally biased region" description="Polar residues" evidence="9">
    <location>
        <begin position="915"/>
        <end position="924"/>
    </location>
</feature>
<feature type="compositionally biased region" description="Acidic residues" evidence="9">
    <location>
        <begin position="567"/>
        <end position="581"/>
    </location>
</feature>
<protein>
    <recommendedName>
        <fullName evidence="3">H/ACA ribonucleoprotein complex non-core subunit NAF1</fullName>
    </recommendedName>
</protein>
<dbReference type="FunFam" id="2.40.10.230:FF:000002">
    <property type="entry name" value="H/ACA ribonucleoprotein complex non-core subunit NAF1"/>
    <property type="match status" value="1"/>
</dbReference>
<evidence type="ECO:0000313" key="10">
    <source>
        <dbReference type="EnsemblMetazoa" id="XP_030835412"/>
    </source>
</evidence>
<feature type="compositionally biased region" description="Low complexity" evidence="9">
    <location>
        <begin position="867"/>
        <end position="881"/>
    </location>
</feature>
<dbReference type="Pfam" id="PF04410">
    <property type="entry name" value="Gar1"/>
    <property type="match status" value="1"/>
</dbReference>
<dbReference type="Gene3D" id="2.40.10.230">
    <property type="entry name" value="Probable tRNA pseudouridine synthase domain"/>
    <property type="match status" value="1"/>
</dbReference>
<dbReference type="InterPro" id="IPR009000">
    <property type="entry name" value="Transl_B-barrel_sf"/>
</dbReference>
<dbReference type="SUPFAM" id="SSF50447">
    <property type="entry name" value="Translation proteins"/>
    <property type="match status" value="1"/>
</dbReference>
<feature type="compositionally biased region" description="Basic residues" evidence="9">
    <location>
        <begin position="586"/>
        <end position="597"/>
    </location>
</feature>
<keyword evidence="11" id="KW-1185">Reference proteome</keyword>
<name>A0A7M7NIH2_STRPU</name>
<feature type="region of interest" description="Disordered" evidence="9">
    <location>
        <begin position="380"/>
        <end position="438"/>
    </location>
</feature>
<dbReference type="GO" id="GO:0043489">
    <property type="term" value="P:RNA stabilization"/>
    <property type="evidence" value="ECO:0007669"/>
    <property type="project" value="UniProtKB-ARBA"/>
</dbReference>
<keyword evidence="8" id="KW-0539">Nucleus</keyword>
<evidence type="ECO:0000256" key="1">
    <source>
        <dbReference type="ARBA" id="ARBA00004123"/>
    </source>
</evidence>
<keyword evidence="7" id="KW-0694">RNA-binding</keyword>
<keyword evidence="6" id="KW-0597">Phosphoprotein</keyword>
<dbReference type="KEGG" id="spu:105441791"/>
<evidence type="ECO:0000313" key="11">
    <source>
        <dbReference type="Proteomes" id="UP000007110"/>
    </source>
</evidence>
<dbReference type="InterPro" id="IPR040309">
    <property type="entry name" value="Naf1"/>
</dbReference>
<organism evidence="10 11">
    <name type="scientific">Strongylocentrotus purpuratus</name>
    <name type="common">Purple sea urchin</name>
    <dbReference type="NCBI Taxonomy" id="7668"/>
    <lineage>
        <taxon>Eukaryota</taxon>
        <taxon>Metazoa</taxon>
        <taxon>Echinodermata</taxon>
        <taxon>Eleutherozoa</taxon>
        <taxon>Echinozoa</taxon>
        <taxon>Echinoidea</taxon>
        <taxon>Euechinoidea</taxon>
        <taxon>Echinacea</taxon>
        <taxon>Camarodonta</taxon>
        <taxon>Echinidea</taxon>
        <taxon>Strongylocentrotidae</taxon>
        <taxon>Strongylocentrotus</taxon>
    </lineage>
</organism>
<dbReference type="GO" id="GO:0042254">
    <property type="term" value="P:ribosome biogenesis"/>
    <property type="evidence" value="ECO:0000318"/>
    <property type="project" value="GO_Central"/>
</dbReference>
<dbReference type="GO" id="GO:0000493">
    <property type="term" value="P:box H/ACA snoRNP assembly"/>
    <property type="evidence" value="ECO:0000318"/>
    <property type="project" value="GO_Central"/>
</dbReference>
<feature type="region of interest" description="Disordered" evidence="9">
    <location>
        <begin position="35"/>
        <end position="91"/>
    </location>
</feature>
<reference evidence="10" key="2">
    <citation type="submission" date="2021-01" db="UniProtKB">
        <authorList>
            <consortium name="EnsemblMetazoa"/>
        </authorList>
    </citation>
    <scope>IDENTIFICATION</scope>
</reference>
<dbReference type="RefSeq" id="XP_030835412.1">
    <property type="nucleotide sequence ID" value="XM_030979552.1"/>
</dbReference>
<dbReference type="AlphaFoldDB" id="A0A7M7NIH2"/>
<proteinExistence type="inferred from homology"/>
<dbReference type="InterPro" id="IPR007504">
    <property type="entry name" value="H/ACA_rnp_Gar1/Naf1"/>
</dbReference>
<evidence type="ECO:0000256" key="3">
    <source>
        <dbReference type="ARBA" id="ARBA00021438"/>
    </source>
</evidence>
<evidence type="ECO:0000256" key="4">
    <source>
        <dbReference type="ARBA" id="ARBA00022517"/>
    </source>
</evidence>
<dbReference type="GeneID" id="105441791"/>
<comment type="similarity">
    <text evidence="2">Belongs to the NAF1 family.</text>
</comment>
<dbReference type="Proteomes" id="UP000007110">
    <property type="component" value="Unassembled WGS sequence"/>
</dbReference>
<dbReference type="GO" id="GO:0001522">
    <property type="term" value="P:pseudouridine synthesis"/>
    <property type="evidence" value="ECO:0007669"/>
    <property type="project" value="InterPro"/>
</dbReference>
<feature type="compositionally biased region" description="Acidic residues" evidence="9">
    <location>
        <begin position="324"/>
        <end position="338"/>
    </location>
</feature>
<feature type="region of interest" description="Disordered" evidence="9">
    <location>
        <begin position="558"/>
        <end position="924"/>
    </location>
</feature>
<feature type="region of interest" description="Disordered" evidence="9">
    <location>
        <begin position="312"/>
        <end position="343"/>
    </location>
</feature>
<dbReference type="PANTHER" id="PTHR31633">
    <property type="entry name" value="H/ACA RIBONUCLEOPROTEIN COMPLEX NON-CORE SUBUNIT NAF1"/>
    <property type="match status" value="1"/>
</dbReference>
<feature type="compositionally biased region" description="Acidic residues" evidence="9">
    <location>
        <begin position="385"/>
        <end position="395"/>
    </location>
</feature>
<evidence type="ECO:0000256" key="2">
    <source>
        <dbReference type="ARBA" id="ARBA00009801"/>
    </source>
</evidence>
<evidence type="ECO:0000256" key="6">
    <source>
        <dbReference type="ARBA" id="ARBA00022553"/>
    </source>
</evidence>